<comment type="similarity">
    <text evidence="4 7">Belongs to the glucosamine/galactosamine-6-phosphate isomerase family. 6-phosphogluconolactonase subfamily.</text>
</comment>
<dbReference type="PANTHER" id="PTHR11054">
    <property type="entry name" value="6-PHOSPHOGLUCONOLACTONASE"/>
    <property type="match status" value="1"/>
</dbReference>
<dbReference type="CDD" id="cd01400">
    <property type="entry name" value="6PGL"/>
    <property type="match status" value="1"/>
</dbReference>
<dbReference type="SUPFAM" id="SSF100950">
    <property type="entry name" value="NagB/RpiA/CoA transferase-like"/>
    <property type="match status" value="1"/>
</dbReference>
<name>A0ABU3K7U3_9BACT</name>
<comment type="caution">
    <text evidence="9">The sequence shown here is derived from an EMBL/GenBank/DDBJ whole genome shotgun (WGS) entry which is preliminary data.</text>
</comment>
<dbReference type="Gene3D" id="3.40.50.1360">
    <property type="match status" value="1"/>
</dbReference>
<evidence type="ECO:0000313" key="10">
    <source>
        <dbReference type="Proteomes" id="UP001250932"/>
    </source>
</evidence>
<dbReference type="InterPro" id="IPR005900">
    <property type="entry name" value="6-phosphogluconolactonase_DevB"/>
</dbReference>
<dbReference type="EMBL" id="JAQOUE010000001">
    <property type="protein sequence ID" value="MDT7042429.1"/>
    <property type="molecule type" value="Genomic_DNA"/>
</dbReference>
<dbReference type="NCBIfam" id="TIGR01198">
    <property type="entry name" value="pgl"/>
    <property type="match status" value="1"/>
</dbReference>
<evidence type="ECO:0000256" key="4">
    <source>
        <dbReference type="ARBA" id="ARBA00010662"/>
    </source>
</evidence>
<dbReference type="Pfam" id="PF01182">
    <property type="entry name" value="Glucosamine_iso"/>
    <property type="match status" value="1"/>
</dbReference>
<evidence type="ECO:0000256" key="7">
    <source>
        <dbReference type="RuleBase" id="RU365095"/>
    </source>
</evidence>
<dbReference type="PANTHER" id="PTHR11054:SF0">
    <property type="entry name" value="6-PHOSPHOGLUCONOLACTONASE"/>
    <property type="match status" value="1"/>
</dbReference>
<protein>
    <recommendedName>
        <fullName evidence="6 7">6-phosphogluconolactonase</fullName>
        <shortName evidence="7">6PGL</shortName>
        <ecNumber evidence="5 7">3.1.1.31</ecNumber>
    </recommendedName>
</protein>
<dbReference type="EC" id="3.1.1.31" evidence="5 7"/>
<accession>A0ABU3K7U3</accession>
<evidence type="ECO:0000259" key="8">
    <source>
        <dbReference type="Pfam" id="PF01182"/>
    </source>
</evidence>
<evidence type="ECO:0000313" key="9">
    <source>
        <dbReference type="EMBL" id="MDT7042429.1"/>
    </source>
</evidence>
<comment type="catalytic activity">
    <reaction evidence="1 7">
        <text>6-phospho-D-glucono-1,5-lactone + H2O = 6-phospho-D-gluconate + H(+)</text>
        <dbReference type="Rhea" id="RHEA:12556"/>
        <dbReference type="ChEBI" id="CHEBI:15377"/>
        <dbReference type="ChEBI" id="CHEBI:15378"/>
        <dbReference type="ChEBI" id="CHEBI:57955"/>
        <dbReference type="ChEBI" id="CHEBI:58759"/>
        <dbReference type="EC" id="3.1.1.31"/>
    </reaction>
</comment>
<evidence type="ECO:0000256" key="5">
    <source>
        <dbReference type="ARBA" id="ARBA00013198"/>
    </source>
</evidence>
<dbReference type="RefSeq" id="WP_313832838.1">
    <property type="nucleotide sequence ID" value="NZ_JAQOUE010000001.1"/>
</dbReference>
<proteinExistence type="inferred from homology"/>
<comment type="pathway">
    <text evidence="3 7">Carbohydrate degradation; pentose phosphate pathway; D-ribulose 5-phosphate from D-glucose 6-phosphate (oxidative stage): step 2/3.</text>
</comment>
<organism evidence="9 10">
    <name type="scientific">Candidatus Nitronereus thalassa</name>
    <dbReference type="NCBI Taxonomy" id="3020898"/>
    <lineage>
        <taxon>Bacteria</taxon>
        <taxon>Pseudomonadati</taxon>
        <taxon>Nitrospirota</taxon>
        <taxon>Nitrospiria</taxon>
        <taxon>Nitrospirales</taxon>
        <taxon>Nitrospiraceae</taxon>
        <taxon>Candidatus Nitronereus</taxon>
    </lineage>
</organism>
<dbReference type="InterPro" id="IPR039104">
    <property type="entry name" value="6PGL"/>
</dbReference>
<dbReference type="InterPro" id="IPR037171">
    <property type="entry name" value="NagB/RpiA_transferase-like"/>
</dbReference>
<gene>
    <name evidence="7 9" type="primary">pgl</name>
    <name evidence="9" type="ORF">PPG34_08695</name>
</gene>
<keyword evidence="10" id="KW-1185">Reference proteome</keyword>
<dbReference type="GO" id="GO:0017057">
    <property type="term" value="F:6-phosphogluconolactonase activity"/>
    <property type="evidence" value="ECO:0007669"/>
    <property type="project" value="UniProtKB-EC"/>
</dbReference>
<evidence type="ECO:0000256" key="6">
    <source>
        <dbReference type="ARBA" id="ARBA00020337"/>
    </source>
</evidence>
<reference evidence="9 10" key="1">
    <citation type="journal article" date="2023" name="ISME J.">
        <title>Cultivation and genomic characterization of novel and ubiquitous marine nitrite-oxidizing bacteria from the Nitrospirales.</title>
        <authorList>
            <person name="Mueller A.J."/>
            <person name="Daebeler A."/>
            <person name="Herbold C.W."/>
            <person name="Kirkegaard R.H."/>
            <person name="Daims H."/>
        </authorList>
    </citation>
    <scope>NUCLEOTIDE SEQUENCE [LARGE SCALE GENOMIC DNA]</scope>
    <source>
        <strain evidence="9 10">EB</strain>
    </source>
</reference>
<dbReference type="InterPro" id="IPR006148">
    <property type="entry name" value="Glc/Gal-6P_isomerase"/>
</dbReference>
<dbReference type="Proteomes" id="UP001250932">
    <property type="component" value="Unassembled WGS sequence"/>
</dbReference>
<evidence type="ECO:0000256" key="3">
    <source>
        <dbReference type="ARBA" id="ARBA00004961"/>
    </source>
</evidence>
<keyword evidence="7 9" id="KW-0378">Hydrolase</keyword>
<comment type="function">
    <text evidence="2 7">Hydrolysis of 6-phosphogluconolactone to 6-phosphogluconate.</text>
</comment>
<feature type="domain" description="Glucosamine/galactosamine-6-phosphate isomerase" evidence="8">
    <location>
        <begin position="13"/>
        <end position="238"/>
    </location>
</feature>
<evidence type="ECO:0000256" key="1">
    <source>
        <dbReference type="ARBA" id="ARBA00000832"/>
    </source>
</evidence>
<sequence>MNSPNSNVCVYPTLQALTTAAAEHVIHQASLAINLRKKFTIALAGGSTPKNLYALLASPEYRTRLDWEKVEFFWGDERHVPPDHADSNYRMAHEAILGPLQIPETHIHRIQGELADAQEAANRYESLLRNRLASTDSAIPQLDLVLLGMGPDGHTASLFPGTDAVHESTRLVVAPWVEKFQTFRITMTPALINHAYQVTFLISGGEKAQVLREVKEGPYQPDALPSQVIKPLSGHLTWLLDQEAASNLSTQQSD</sequence>
<evidence type="ECO:0000256" key="2">
    <source>
        <dbReference type="ARBA" id="ARBA00002681"/>
    </source>
</evidence>